<protein>
    <submittedName>
        <fullName evidence="1">Uncharacterized protein</fullName>
    </submittedName>
</protein>
<reference evidence="1" key="1">
    <citation type="submission" date="2023-06" db="EMBL/GenBank/DDBJ databases">
        <title>Comparative genomics of Bacillaceae isolates and their secondary metabolite potential.</title>
        <authorList>
            <person name="Song L."/>
            <person name="Nielsen L.J."/>
            <person name="Mohite O."/>
            <person name="Xu X."/>
            <person name="Weber T."/>
            <person name="Kovacs A.T."/>
        </authorList>
    </citation>
    <scope>NUCLEOTIDE SEQUENCE</scope>
    <source>
        <strain evidence="1">D8_B_37</strain>
    </source>
</reference>
<dbReference type="AlphaFoldDB" id="A0AAW7IV47"/>
<gene>
    <name evidence="1" type="ORF">QUF89_19040</name>
</gene>
<proteinExistence type="predicted"/>
<evidence type="ECO:0000313" key="2">
    <source>
        <dbReference type="Proteomes" id="UP001234602"/>
    </source>
</evidence>
<name>A0AAW7IV47_9BACI</name>
<dbReference type="Proteomes" id="UP001234602">
    <property type="component" value="Unassembled WGS sequence"/>
</dbReference>
<accession>A0AAW7IV47</accession>
<dbReference type="EMBL" id="JAUCEY010000008">
    <property type="protein sequence ID" value="MDM5454228.1"/>
    <property type="molecule type" value="Genomic_DNA"/>
</dbReference>
<sequence>MWALVNYLLIFDKSLKTKWVVFPEVVFVTESRKTVFLFIENKAKGGID</sequence>
<organism evidence="1 2">
    <name type="scientific">Peribacillus simplex</name>
    <dbReference type="NCBI Taxonomy" id="1478"/>
    <lineage>
        <taxon>Bacteria</taxon>
        <taxon>Bacillati</taxon>
        <taxon>Bacillota</taxon>
        <taxon>Bacilli</taxon>
        <taxon>Bacillales</taxon>
        <taxon>Bacillaceae</taxon>
        <taxon>Peribacillus</taxon>
    </lineage>
</organism>
<comment type="caution">
    <text evidence="1">The sequence shown here is derived from an EMBL/GenBank/DDBJ whole genome shotgun (WGS) entry which is preliminary data.</text>
</comment>
<evidence type="ECO:0000313" key="1">
    <source>
        <dbReference type="EMBL" id="MDM5454228.1"/>
    </source>
</evidence>